<dbReference type="GO" id="GO:0005885">
    <property type="term" value="C:Arp2/3 protein complex"/>
    <property type="evidence" value="ECO:0007669"/>
    <property type="project" value="InterPro"/>
</dbReference>
<dbReference type="Proteomes" id="UP000290289">
    <property type="component" value="Chromosome 7"/>
</dbReference>
<evidence type="ECO:0000256" key="4">
    <source>
        <dbReference type="ARBA" id="ARBA00023212"/>
    </source>
</evidence>
<evidence type="ECO:0000256" key="3">
    <source>
        <dbReference type="ARBA" id="ARBA00022490"/>
    </source>
</evidence>
<dbReference type="InterPro" id="IPR006789">
    <property type="entry name" value="ARPC5"/>
</dbReference>
<keyword evidence="8" id="KW-1185">Reference proteome</keyword>
<dbReference type="InterPro" id="IPR036743">
    <property type="entry name" value="ARPC5_sf"/>
</dbReference>
<comment type="subcellular location">
    <subcellularLocation>
        <location evidence="1">Cytoplasm</location>
        <location evidence="1">Cytoskeleton</location>
    </subcellularLocation>
</comment>
<evidence type="ECO:0000256" key="6">
    <source>
        <dbReference type="SAM" id="Coils"/>
    </source>
</evidence>
<organism evidence="7 8">
    <name type="scientific">Malus domestica</name>
    <name type="common">Apple</name>
    <name type="synonym">Pyrus malus</name>
    <dbReference type="NCBI Taxonomy" id="3750"/>
    <lineage>
        <taxon>Eukaryota</taxon>
        <taxon>Viridiplantae</taxon>
        <taxon>Streptophyta</taxon>
        <taxon>Embryophyta</taxon>
        <taxon>Tracheophyta</taxon>
        <taxon>Spermatophyta</taxon>
        <taxon>Magnoliopsida</taxon>
        <taxon>eudicotyledons</taxon>
        <taxon>Gunneridae</taxon>
        <taxon>Pentapetalae</taxon>
        <taxon>rosids</taxon>
        <taxon>fabids</taxon>
        <taxon>Rosales</taxon>
        <taxon>Rosaceae</taxon>
        <taxon>Amygdaloideae</taxon>
        <taxon>Maleae</taxon>
        <taxon>Malus</taxon>
    </lineage>
</organism>
<evidence type="ECO:0000256" key="1">
    <source>
        <dbReference type="ARBA" id="ARBA00004245"/>
    </source>
</evidence>
<comment type="similarity">
    <text evidence="2 5">Belongs to the ARPC5 family.</text>
</comment>
<dbReference type="SUPFAM" id="SSF69103">
    <property type="entry name" value="Arp2/3 complex 16 kDa subunit ARPC5"/>
    <property type="match status" value="1"/>
</dbReference>
<sequence>MTRLSHSSNMVTHKIPRIPTVTLSFLTIPTWHEAFWELTGFGFRRNSEVKREGGQSTPMMGDLLGSCSGREGEREREMAGTEEFVEADNAEAITNKIEQKSRKIESLLKQCKTVEALKTALEGSPLNTKDERCKSANWIMVHRAIMAINDVDAMFSSLDPEGLSTGDWPTCDQCLRIHEKLTERAGLGCILRYLADTVNTV</sequence>
<dbReference type="Gene3D" id="1.25.40.190">
    <property type="entry name" value="Actin-related protein 2/3 complex subunit 5"/>
    <property type="match status" value="1"/>
</dbReference>
<evidence type="ECO:0000313" key="7">
    <source>
        <dbReference type="EMBL" id="RXH93369.1"/>
    </source>
</evidence>
<gene>
    <name evidence="7" type="ORF">DVH24_013945</name>
</gene>
<dbReference type="GO" id="GO:0034314">
    <property type="term" value="P:Arp2/3 complex-mediated actin nucleation"/>
    <property type="evidence" value="ECO:0007669"/>
    <property type="project" value="InterPro"/>
</dbReference>
<dbReference type="GO" id="GO:0030833">
    <property type="term" value="P:regulation of actin filament polymerization"/>
    <property type="evidence" value="ECO:0007669"/>
    <property type="project" value="InterPro"/>
</dbReference>
<protein>
    <recommendedName>
        <fullName evidence="5">Actin-related protein 2/3 complex subunit 5</fullName>
    </recommendedName>
</protein>
<feature type="coiled-coil region" evidence="6">
    <location>
        <begin position="90"/>
        <end position="117"/>
    </location>
</feature>
<evidence type="ECO:0000256" key="5">
    <source>
        <dbReference type="RuleBase" id="RU004301"/>
    </source>
</evidence>
<proteinExistence type="inferred from homology"/>
<comment type="caution">
    <text evidence="7">The sequence shown here is derived from an EMBL/GenBank/DDBJ whole genome shotgun (WGS) entry which is preliminary data.</text>
</comment>
<dbReference type="Pfam" id="PF04699">
    <property type="entry name" value="P16-Arc"/>
    <property type="match status" value="1"/>
</dbReference>
<reference evidence="7 8" key="1">
    <citation type="submission" date="2018-10" db="EMBL/GenBank/DDBJ databases">
        <title>A high-quality apple genome assembly.</title>
        <authorList>
            <person name="Hu J."/>
        </authorList>
    </citation>
    <scope>NUCLEOTIDE SEQUENCE [LARGE SCALE GENOMIC DNA]</scope>
    <source>
        <strain evidence="8">cv. HFTH1</strain>
        <tissue evidence="7">Young leaf</tissue>
    </source>
</reference>
<accession>A0A498JC43</accession>
<evidence type="ECO:0000313" key="8">
    <source>
        <dbReference type="Proteomes" id="UP000290289"/>
    </source>
</evidence>
<evidence type="ECO:0000256" key="2">
    <source>
        <dbReference type="ARBA" id="ARBA00006084"/>
    </source>
</evidence>
<comment type="function">
    <text evidence="5">Functions as component of the Arp2/3 complex which is involved in regulation of actin polymerization and together with an activating nucleation-promoting factor (NPF) mediates the formation of branched actin networks. Arp2/3 complex plays a critical role in the control of cell morphogenesis via the modulation of cell polarity development.</text>
</comment>
<dbReference type="PANTHER" id="PTHR12644">
    <property type="entry name" value="ARP2/3 COMPLEX 16 KD SUBUNIT P16-ARC"/>
    <property type="match status" value="1"/>
</dbReference>
<dbReference type="STRING" id="3750.A0A498JC43"/>
<dbReference type="EMBL" id="RDQH01000333">
    <property type="protein sequence ID" value="RXH93369.1"/>
    <property type="molecule type" value="Genomic_DNA"/>
</dbReference>
<keyword evidence="3" id="KW-0963">Cytoplasm</keyword>
<keyword evidence="4 5" id="KW-0206">Cytoskeleton</keyword>
<keyword evidence="6" id="KW-0175">Coiled coil</keyword>
<dbReference type="AlphaFoldDB" id="A0A498JC43"/>
<name>A0A498JC43_MALDO</name>